<feature type="transmembrane region" description="Helical" evidence="7">
    <location>
        <begin position="180"/>
        <end position="204"/>
    </location>
</feature>
<keyword evidence="4 7" id="KW-0472">Membrane</keyword>
<dbReference type="PANTHER" id="PTHR33048:SF123">
    <property type="entry name" value="INTEGRAL MEMBRANE PROTEIN"/>
    <property type="match status" value="1"/>
</dbReference>
<keyword evidence="9" id="KW-0687">Ribonucleoprotein</keyword>
<feature type="transmembrane region" description="Helical" evidence="7">
    <location>
        <begin position="20"/>
        <end position="41"/>
    </location>
</feature>
<gene>
    <name evidence="9" type="ORF">EV44_g4518</name>
</gene>
<protein>
    <submittedName>
        <fullName evidence="9">Putative 50s ribosomal protein l36e</fullName>
    </submittedName>
</protein>
<evidence type="ECO:0000256" key="2">
    <source>
        <dbReference type="ARBA" id="ARBA00022692"/>
    </source>
</evidence>
<evidence type="ECO:0000259" key="8">
    <source>
        <dbReference type="Pfam" id="PF20684"/>
    </source>
</evidence>
<keyword evidence="10" id="KW-1185">Reference proteome</keyword>
<feature type="region of interest" description="Disordered" evidence="6">
    <location>
        <begin position="286"/>
        <end position="306"/>
    </location>
</feature>
<dbReference type="GO" id="GO:0005840">
    <property type="term" value="C:ribosome"/>
    <property type="evidence" value="ECO:0007669"/>
    <property type="project" value="UniProtKB-KW"/>
</dbReference>
<dbReference type="PANTHER" id="PTHR33048">
    <property type="entry name" value="PTH11-LIKE INTEGRAL MEMBRANE PROTEIN (AFU_ORTHOLOGUE AFUA_5G11245)"/>
    <property type="match status" value="1"/>
</dbReference>
<feature type="transmembrane region" description="Helical" evidence="7">
    <location>
        <begin position="53"/>
        <end position="73"/>
    </location>
</feature>
<dbReference type="STRING" id="52586.A0A0B1P6Y3"/>
<dbReference type="GO" id="GO:0016020">
    <property type="term" value="C:membrane"/>
    <property type="evidence" value="ECO:0007669"/>
    <property type="project" value="UniProtKB-SubCell"/>
</dbReference>
<keyword evidence="2 7" id="KW-0812">Transmembrane</keyword>
<evidence type="ECO:0000256" key="7">
    <source>
        <dbReference type="SAM" id="Phobius"/>
    </source>
</evidence>
<feature type="domain" description="Rhodopsin" evidence="8">
    <location>
        <begin position="37"/>
        <end position="278"/>
    </location>
</feature>
<evidence type="ECO:0000256" key="6">
    <source>
        <dbReference type="SAM" id="MobiDB-lite"/>
    </source>
</evidence>
<evidence type="ECO:0000313" key="10">
    <source>
        <dbReference type="Proteomes" id="UP000030854"/>
    </source>
</evidence>
<keyword evidence="9" id="KW-0689">Ribosomal protein</keyword>
<dbReference type="Pfam" id="PF20684">
    <property type="entry name" value="Fung_rhodopsin"/>
    <property type="match status" value="1"/>
</dbReference>
<name>A0A0B1P6Y3_UNCNE</name>
<dbReference type="HOGENOM" id="CLU_489344_0_0_1"/>
<reference evidence="9 10" key="1">
    <citation type="journal article" date="2014" name="BMC Genomics">
        <title>Adaptive genomic structural variation in the grape powdery mildew pathogen, Erysiphe necator.</title>
        <authorList>
            <person name="Jones L."/>
            <person name="Riaz S."/>
            <person name="Morales-Cruz A."/>
            <person name="Amrine K.C."/>
            <person name="McGuire B."/>
            <person name="Gubler W.D."/>
            <person name="Walker M.A."/>
            <person name="Cantu D."/>
        </authorList>
    </citation>
    <scope>NUCLEOTIDE SEQUENCE [LARGE SCALE GENOMIC DNA]</scope>
    <source>
        <strain evidence="10">c</strain>
    </source>
</reference>
<organism evidence="9 10">
    <name type="scientific">Uncinula necator</name>
    <name type="common">Grape powdery mildew</name>
    <dbReference type="NCBI Taxonomy" id="52586"/>
    <lineage>
        <taxon>Eukaryota</taxon>
        <taxon>Fungi</taxon>
        <taxon>Dikarya</taxon>
        <taxon>Ascomycota</taxon>
        <taxon>Pezizomycotina</taxon>
        <taxon>Leotiomycetes</taxon>
        <taxon>Erysiphales</taxon>
        <taxon>Erysiphaceae</taxon>
        <taxon>Erysiphe</taxon>
    </lineage>
</organism>
<dbReference type="InterPro" id="IPR049326">
    <property type="entry name" value="Rhodopsin_dom_fungi"/>
</dbReference>
<keyword evidence="3 7" id="KW-1133">Transmembrane helix</keyword>
<comment type="subcellular location">
    <subcellularLocation>
        <location evidence="1">Membrane</location>
        <topology evidence="1">Multi-pass membrane protein</topology>
    </subcellularLocation>
</comment>
<feature type="transmembrane region" description="Helical" evidence="7">
    <location>
        <begin position="139"/>
        <end position="168"/>
    </location>
</feature>
<evidence type="ECO:0000256" key="3">
    <source>
        <dbReference type="ARBA" id="ARBA00022989"/>
    </source>
</evidence>
<evidence type="ECO:0000313" key="9">
    <source>
        <dbReference type="EMBL" id="KHJ34023.1"/>
    </source>
</evidence>
<feature type="compositionally biased region" description="Low complexity" evidence="6">
    <location>
        <begin position="462"/>
        <end position="475"/>
    </location>
</feature>
<accession>A0A0B1P6Y3</accession>
<dbReference type="AlphaFoldDB" id="A0A0B1P6Y3"/>
<dbReference type="EMBL" id="JNVN01001095">
    <property type="protein sequence ID" value="KHJ34023.1"/>
    <property type="molecule type" value="Genomic_DNA"/>
</dbReference>
<evidence type="ECO:0000256" key="1">
    <source>
        <dbReference type="ARBA" id="ARBA00004141"/>
    </source>
</evidence>
<comment type="similarity">
    <text evidence="5">Belongs to the SAT4 family.</text>
</comment>
<sequence length="557" mass="62038">MPIDSIIDTIMRKDSSLVSLKLVNCIFLSVSLIVAGLRLWVRFVMLKAGGLDDLLLIVAILFTVSLSIASLVGEDLGLGNHIWQLSLAEPVEKLRATSDITKTLYACYLTSPTAIAFTKLSIMATYYRIFPPGSLRKITVTLSIIASIFWVASIFAVVFTCIPVQAAWDYSVKGHCYNTLNFFMISSSFHIILDIMLCVLPIPFIWSLSIPKTQRLILLALFCGGALACVSSILRLIHLRRAGDNVNTNTVDAIAWSIIEVDTGIICASVAALRPLCRFLTLPNTSGEAKNSDRSNENDISKNNRNINDQKSWLDCTSTHEIMSLTSTLGKHEEIKNSAQTLKAEKYGSLTLEPPPRPTRDKSAECTVNALIHQNHDHIFITNSGRSQDKLRRKTWNLSESTPIVPSESLPCRTVFPIRSKSVYDFDCMNQIQVNHPRAIKIAESRCGQSHSVLRPLQNRNSFATSSTQTATSGSNLSPYSRDKKIQMDEFLFKHSEEGLAPNPREEKITQPAFPYMPNVPEDRHTICSPHIGLPRGFSCEISEAKLRREIMCFSKS</sequence>
<dbReference type="Proteomes" id="UP000030854">
    <property type="component" value="Unassembled WGS sequence"/>
</dbReference>
<evidence type="ECO:0000256" key="5">
    <source>
        <dbReference type="ARBA" id="ARBA00038359"/>
    </source>
</evidence>
<comment type="caution">
    <text evidence="9">The sequence shown here is derived from an EMBL/GenBank/DDBJ whole genome shotgun (WGS) entry which is preliminary data.</text>
</comment>
<feature type="region of interest" description="Disordered" evidence="6">
    <location>
        <begin position="458"/>
        <end position="481"/>
    </location>
</feature>
<feature type="compositionally biased region" description="Basic and acidic residues" evidence="6">
    <location>
        <begin position="290"/>
        <end position="302"/>
    </location>
</feature>
<feature type="transmembrane region" description="Helical" evidence="7">
    <location>
        <begin position="216"/>
        <end position="237"/>
    </location>
</feature>
<evidence type="ECO:0000256" key="4">
    <source>
        <dbReference type="ARBA" id="ARBA00023136"/>
    </source>
</evidence>
<dbReference type="InterPro" id="IPR052337">
    <property type="entry name" value="SAT4-like"/>
</dbReference>
<proteinExistence type="inferred from homology"/>